<evidence type="ECO:0000313" key="7">
    <source>
        <dbReference type="Proteomes" id="UP000094236"/>
    </source>
</evidence>
<dbReference type="SUPFAM" id="SSF50978">
    <property type="entry name" value="WD40 repeat-like"/>
    <property type="match status" value="1"/>
</dbReference>
<dbReference type="OrthoDB" id="366230at2759"/>
<dbReference type="GO" id="GO:0005737">
    <property type="term" value="C:cytoplasm"/>
    <property type="evidence" value="ECO:0007669"/>
    <property type="project" value="UniProtKB-SubCell"/>
</dbReference>
<evidence type="ECO:0000256" key="4">
    <source>
        <dbReference type="ARBA" id="ARBA00022737"/>
    </source>
</evidence>
<dbReference type="InterPro" id="IPR050687">
    <property type="entry name" value="Dynein_IC"/>
</dbReference>
<keyword evidence="4" id="KW-0677">Repeat</keyword>
<sequence length="583" mass="64728">MSFRTDRLTAIEAKKAKLEELRRQRESKRLLVASGNDNLSVRKGIDESVDKLVEQLTQTVSSEVGSSDNDMAAGTIGITGATGATGTLAASSSSSSSFEKSNQENKANYVSVSVQVDDLKPTSKKNETITYNKGTQTVDLNPEVDDLADSTWDNRAKKTQEELENELREKLSLQIREELSRERGKKDNHESAKNTIRSSLYTRQIDEDKLIQFIGNSMRVIDRSLSQDDRTPMDLQDGTQSGLEDDFLENQSLKLKAKLHHELITNKSVTSIDWSPSGLLIAVSYSKLPPSQAISSHEPNRGIIIIWNAKLCTPEYIFTASTEILTVKFLVNTPTRIVAGGYSGRIFQYDINSISRLPILQSSLFSRGHSYPVFTILQVNTSLNSKNIFGGGNNNGGTLVTISTDGKICQWSPFVLDKPINSSFKVTDTVITAIRINNGILLGGDSLSLIDNFQRKTAKPFGDLRKFITGLSHRYSSDINSENYDKSRILCTTFDSIYIYSENGVKTNEFRSSSVIMDGDWLSDDKVLAISGTNLEIFDTTQKMAYASFSLDIEGKYLNKVKVNKDLVSVGTEDGYLYLYEVL</sequence>
<keyword evidence="7" id="KW-1185">Reference proteome</keyword>
<keyword evidence="3" id="KW-0853">WD repeat</keyword>
<organism evidence="6 7">
    <name type="scientific">Pachysolen tannophilus NRRL Y-2460</name>
    <dbReference type="NCBI Taxonomy" id="669874"/>
    <lineage>
        <taxon>Eukaryota</taxon>
        <taxon>Fungi</taxon>
        <taxon>Dikarya</taxon>
        <taxon>Ascomycota</taxon>
        <taxon>Saccharomycotina</taxon>
        <taxon>Pichiomycetes</taxon>
        <taxon>Pachysolenaceae</taxon>
        <taxon>Pachysolen</taxon>
    </lineage>
</organism>
<keyword evidence="2" id="KW-0963">Cytoplasm</keyword>
<evidence type="ECO:0000256" key="3">
    <source>
        <dbReference type="ARBA" id="ARBA00022574"/>
    </source>
</evidence>
<proteinExistence type="predicted"/>
<dbReference type="AlphaFoldDB" id="A0A1E4TV51"/>
<dbReference type="Proteomes" id="UP000094236">
    <property type="component" value="Unassembled WGS sequence"/>
</dbReference>
<dbReference type="STRING" id="669874.A0A1E4TV51"/>
<dbReference type="GO" id="GO:0045504">
    <property type="term" value="F:dynein heavy chain binding"/>
    <property type="evidence" value="ECO:0007669"/>
    <property type="project" value="TreeGrafter"/>
</dbReference>
<dbReference type="GO" id="GO:0005868">
    <property type="term" value="C:cytoplasmic dynein complex"/>
    <property type="evidence" value="ECO:0007669"/>
    <property type="project" value="TreeGrafter"/>
</dbReference>
<reference evidence="7" key="1">
    <citation type="submission" date="2016-05" db="EMBL/GenBank/DDBJ databases">
        <title>Comparative genomics of biotechnologically important yeasts.</title>
        <authorList>
            <consortium name="DOE Joint Genome Institute"/>
            <person name="Riley R."/>
            <person name="Haridas S."/>
            <person name="Wolfe K.H."/>
            <person name="Lopes M.R."/>
            <person name="Hittinger C.T."/>
            <person name="Goker M."/>
            <person name="Salamov A."/>
            <person name="Wisecaver J."/>
            <person name="Long T.M."/>
            <person name="Aerts A.L."/>
            <person name="Barry K."/>
            <person name="Choi C."/>
            <person name="Clum A."/>
            <person name="Coughlan A.Y."/>
            <person name="Deshpande S."/>
            <person name="Douglass A.P."/>
            <person name="Hanson S.J."/>
            <person name="Klenk H.-P."/>
            <person name="Labutti K."/>
            <person name="Lapidus A."/>
            <person name="Lindquist E."/>
            <person name="Lipzen A."/>
            <person name="Meier-Kolthoff J.P."/>
            <person name="Ohm R.A."/>
            <person name="Otillar R.P."/>
            <person name="Pangilinan J."/>
            <person name="Peng Y."/>
            <person name="Rokas A."/>
            <person name="Rosa C.A."/>
            <person name="Scheuner C."/>
            <person name="Sibirny A.A."/>
            <person name="Slot J.C."/>
            <person name="Stielow J.B."/>
            <person name="Sun H."/>
            <person name="Kurtzman C.P."/>
            <person name="Blackwell M."/>
            <person name="Grigoriev I.V."/>
            <person name="Jeffries T.W."/>
        </authorList>
    </citation>
    <scope>NUCLEOTIDE SEQUENCE [LARGE SCALE GENOMIC DNA]</scope>
    <source>
        <strain evidence="7">NRRL Y-2460</strain>
    </source>
</reference>
<dbReference type="InterPro" id="IPR036322">
    <property type="entry name" value="WD40_repeat_dom_sf"/>
</dbReference>
<dbReference type="EMBL" id="KV454014">
    <property type="protein sequence ID" value="ODV95606.1"/>
    <property type="molecule type" value="Genomic_DNA"/>
</dbReference>
<dbReference type="SMART" id="SM00320">
    <property type="entry name" value="WD40"/>
    <property type="match status" value="4"/>
</dbReference>
<dbReference type="GO" id="GO:0010970">
    <property type="term" value="P:transport along microtubule"/>
    <property type="evidence" value="ECO:0007669"/>
    <property type="project" value="TreeGrafter"/>
</dbReference>
<protein>
    <submittedName>
        <fullName evidence="6">Uncharacterized protein</fullName>
    </submittedName>
</protein>
<dbReference type="InterPro" id="IPR001680">
    <property type="entry name" value="WD40_rpt"/>
</dbReference>
<accession>A0A1E4TV51</accession>
<dbReference type="Gene3D" id="2.130.10.10">
    <property type="entry name" value="YVTN repeat-like/Quinoprotein amine dehydrogenase"/>
    <property type="match status" value="1"/>
</dbReference>
<feature type="compositionally biased region" description="Low complexity" evidence="5">
    <location>
        <begin position="86"/>
        <end position="97"/>
    </location>
</feature>
<comment type="subcellular location">
    <subcellularLocation>
        <location evidence="1">Cytoplasm</location>
    </subcellularLocation>
</comment>
<dbReference type="PANTHER" id="PTHR12442:SF22">
    <property type="entry name" value="CYTOPLASMIC DYNEIN 1 INTERMEDIATE CHAIN-RELATED"/>
    <property type="match status" value="1"/>
</dbReference>
<feature type="region of interest" description="Disordered" evidence="5">
    <location>
        <begin position="86"/>
        <end position="105"/>
    </location>
</feature>
<dbReference type="InterPro" id="IPR015943">
    <property type="entry name" value="WD40/YVTN_repeat-like_dom_sf"/>
</dbReference>
<evidence type="ECO:0000256" key="1">
    <source>
        <dbReference type="ARBA" id="ARBA00004496"/>
    </source>
</evidence>
<evidence type="ECO:0000313" key="6">
    <source>
        <dbReference type="EMBL" id="ODV95606.1"/>
    </source>
</evidence>
<name>A0A1E4TV51_PACTA</name>
<evidence type="ECO:0000256" key="5">
    <source>
        <dbReference type="SAM" id="MobiDB-lite"/>
    </source>
</evidence>
<dbReference type="GO" id="GO:0045503">
    <property type="term" value="F:dynein light chain binding"/>
    <property type="evidence" value="ECO:0007669"/>
    <property type="project" value="TreeGrafter"/>
</dbReference>
<evidence type="ECO:0000256" key="2">
    <source>
        <dbReference type="ARBA" id="ARBA00022490"/>
    </source>
</evidence>
<gene>
    <name evidence="6" type="ORF">PACTADRAFT_3297</name>
</gene>
<dbReference type="PANTHER" id="PTHR12442">
    <property type="entry name" value="DYNEIN INTERMEDIATE CHAIN"/>
    <property type="match status" value="1"/>
</dbReference>